<dbReference type="InterPro" id="IPR027417">
    <property type="entry name" value="P-loop_NTPase"/>
</dbReference>
<dbReference type="Proteomes" id="UP000198406">
    <property type="component" value="Unassembled WGS sequence"/>
</dbReference>
<dbReference type="InterPro" id="IPR020590">
    <property type="entry name" value="Guanylate_kinase_CS"/>
</dbReference>
<dbReference type="InterPro" id="IPR008145">
    <property type="entry name" value="GK/Ca_channel_bsu"/>
</dbReference>
<dbReference type="SUPFAM" id="SSF52540">
    <property type="entry name" value="P-loop containing nucleoside triphosphate hydrolases"/>
    <property type="match status" value="1"/>
</dbReference>
<keyword evidence="4" id="KW-0547">Nucleotide-binding</keyword>
<dbReference type="FunFam" id="3.40.50.300:FF:000776">
    <property type="entry name" value="Guanylate kinase 2"/>
    <property type="match status" value="1"/>
</dbReference>
<keyword evidence="6" id="KW-0067">ATP-binding</keyword>
<accession>A0A1Z5K2T0</accession>
<keyword evidence="3 8" id="KW-0808">Transferase</keyword>
<protein>
    <recommendedName>
        <fullName evidence="2">guanylate kinase</fullName>
        <ecNumber evidence="2">2.7.4.8</ecNumber>
    </recommendedName>
</protein>
<dbReference type="GO" id="GO:0004385">
    <property type="term" value="F:GMP kinase activity"/>
    <property type="evidence" value="ECO:0007669"/>
    <property type="project" value="UniProtKB-EC"/>
</dbReference>
<evidence type="ECO:0000256" key="6">
    <source>
        <dbReference type="ARBA" id="ARBA00022840"/>
    </source>
</evidence>
<name>A0A1Z5K2T0_FISSO</name>
<dbReference type="OrthoDB" id="6334211at2759"/>
<dbReference type="SMART" id="SM00072">
    <property type="entry name" value="GuKc"/>
    <property type="match status" value="1"/>
</dbReference>
<reference evidence="8 9" key="1">
    <citation type="journal article" date="2015" name="Plant Cell">
        <title>Oil accumulation by the oleaginous diatom Fistulifera solaris as revealed by the genome and transcriptome.</title>
        <authorList>
            <person name="Tanaka T."/>
            <person name="Maeda Y."/>
            <person name="Veluchamy A."/>
            <person name="Tanaka M."/>
            <person name="Abida H."/>
            <person name="Marechal E."/>
            <person name="Bowler C."/>
            <person name="Muto M."/>
            <person name="Sunaga Y."/>
            <person name="Tanaka M."/>
            <person name="Yoshino T."/>
            <person name="Taniguchi T."/>
            <person name="Fukuda Y."/>
            <person name="Nemoto M."/>
            <person name="Matsumoto M."/>
            <person name="Wong P.S."/>
            <person name="Aburatani S."/>
            <person name="Fujibuchi W."/>
        </authorList>
    </citation>
    <scope>NUCLEOTIDE SEQUENCE [LARGE SCALE GENOMIC DNA]</scope>
    <source>
        <strain evidence="8 9">JPCC DA0580</strain>
    </source>
</reference>
<gene>
    <name evidence="8" type="ORF">FisN_22Hh023</name>
</gene>
<dbReference type="PANTHER" id="PTHR23117:SF13">
    <property type="entry name" value="GUANYLATE KINASE"/>
    <property type="match status" value="1"/>
</dbReference>
<dbReference type="InterPro" id="IPR017665">
    <property type="entry name" value="Guanylate_kinase"/>
</dbReference>
<dbReference type="InterPro" id="IPR008144">
    <property type="entry name" value="Guanylate_kin-like_dom"/>
</dbReference>
<dbReference type="Pfam" id="PF00625">
    <property type="entry name" value="Guanylate_kin"/>
    <property type="match status" value="1"/>
</dbReference>
<organism evidence="8 9">
    <name type="scientific">Fistulifera solaris</name>
    <name type="common">Oleaginous diatom</name>
    <dbReference type="NCBI Taxonomy" id="1519565"/>
    <lineage>
        <taxon>Eukaryota</taxon>
        <taxon>Sar</taxon>
        <taxon>Stramenopiles</taxon>
        <taxon>Ochrophyta</taxon>
        <taxon>Bacillariophyta</taxon>
        <taxon>Bacillariophyceae</taxon>
        <taxon>Bacillariophycidae</taxon>
        <taxon>Naviculales</taxon>
        <taxon>Naviculaceae</taxon>
        <taxon>Fistulifera</taxon>
    </lineage>
</organism>
<dbReference type="Gene3D" id="3.40.50.300">
    <property type="entry name" value="P-loop containing nucleotide triphosphate hydrolases"/>
    <property type="match status" value="1"/>
</dbReference>
<evidence type="ECO:0000256" key="1">
    <source>
        <dbReference type="ARBA" id="ARBA00005790"/>
    </source>
</evidence>
<dbReference type="InParanoid" id="A0A1Z5K2T0"/>
<evidence type="ECO:0000256" key="2">
    <source>
        <dbReference type="ARBA" id="ARBA00012961"/>
    </source>
</evidence>
<keyword evidence="5 8" id="KW-0418">Kinase</keyword>
<dbReference type="GO" id="GO:0005524">
    <property type="term" value="F:ATP binding"/>
    <property type="evidence" value="ECO:0007669"/>
    <property type="project" value="UniProtKB-KW"/>
</dbReference>
<dbReference type="FunFam" id="3.30.63.10:FF:000002">
    <property type="entry name" value="Guanylate kinase 1"/>
    <property type="match status" value="1"/>
</dbReference>
<feature type="domain" description="Guanylate kinase-like" evidence="7">
    <location>
        <begin position="4"/>
        <end position="187"/>
    </location>
</feature>
<dbReference type="CDD" id="cd00071">
    <property type="entry name" value="GMPK"/>
    <property type="match status" value="1"/>
</dbReference>
<proteinExistence type="inferred from homology"/>
<evidence type="ECO:0000259" key="7">
    <source>
        <dbReference type="PROSITE" id="PS50052"/>
    </source>
</evidence>
<dbReference type="NCBIfam" id="TIGR03263">
    <property type="entry name" value="guanyl_kin"/>
    <property type="match status" value="1"/>
</dbReference>
<evidence type="ECO:0000313" key="8">
    <source>
        <dbReference type="EMBL" id="GAX20456.1"/>
    </source>
</evidence>
<sequence length="197" mass="21962">MSCYKPVVFCGPSGVGKGTLIAKLMQHFANEPFGFSVSHTTRQPREGEIDGVHYNFTTVEQMKQEIAEGKFIEYAEVHGRYYGTSIAAVDAVQKSGKICVLDIDVQGVQSVKQSSLEPLYLFIAPPSMAALEERLRGRGTETEEQMQIRLGNAAQELAYGQEAGNFDKIFVNNDLETCFAEMVQAFQEWYPHLKPIV</sequence>
<dbReference type="PROSITE" id="PS00856">
    <property type="entry name" value="GUANYLATE_KINASE_1"/>
    <property type="match status" value="1"/>
</dbReference>
<keyword evidence="9" id="KW-1185">Reference proteome</keyword>
<dbReference type="FunCoup" id="A0A1Z5K2T0">
    <property type="interactions" value="364"/>
</dbReference>
<dbReference type="EMBL" id="BDSP01000148">
    <property type="protein sequence ID" value="GAX20456.1"/>
    <property type="molecule type" value="Genomic_DNA"/>
</dbReference>
<dbReference type="PANTHER" id="PTHR23117">
    <property type="entry name" value="GUANYLATE KINASE-RELATED"/>
    <property type="match status" value="1"/>
</dbReference>
<dbReference type="GO" id="GO:0005829">
    <property type="term" value="C:cytosol"/>
    <property type="evidence" value="ECO:0007669"/>
    <property type="project" value="TreeGrafter"/>
</dbReference>
<dbReference type="Gene3D" id="3.30.63.10">
    <property type="entry name" value="Guanylate Kinase phosphate binding domain"/>
    <property type="match status" value="1"/>
</dbReference>
<dbReference type="EC" id="2.7.4.8" evidence="2"/>
<comment type="similarity">
    <text evidence="1">Belongs to the guanylate kinase family.</text>
</comment>
<evidence type="ECO:0000256" key="4">
    <source>
        <dbReference type="ARBA" id="ARBA00022741"/>
    </source>
</evidence>
<dbReference type="PROSITE" id="PS50052">
    <property type="entry name" value="GUANYLATE_KINASE_2"/>
    <property type="match status" value="1"/>
</dbReference>
<comment type="caution">
    <text evidence="8">The sequence shown here is derived from an EMBL/GenBank/DDBJ whole genome shotgun (WGS) entry which is preliminary data.</text>
</comment>
<evidence type="ECO:0000256" key="3">
    <source>
        <dbReference type="ARBA" id="ARBA00022679"/>
    </source>
</evidence>
<dbReference type="AlphaFoldDB" id="A0A1Z5K2T0"/>
<evidence type="ECO:0000256" key="5">
    <source>
        <dbReference type="ARBA" id="ARBA00022777"/>
    </source>
</evidence>
<evidence type="ECO:0000313" key="9">
    <source>
        <dbReference type="Proteomes" id="UP000198406"/>
    </source>
</evidence>